<feature type="domain" description="Glycosyl transferase family 1" evidence="2">
    <location>
        <begin position="215"/>
        <end position="376"/>
    </location>
</feature>
<evidence type="ECO:0000259" key="2">
    <source>
        <dbReference type="Pfam" id="PF00534"/>
    </source>
</evidence>
<dbReference type="PANTHER" id="PTHR45947:SF3">
    <property type="entry name" value="SULFOQUINOVOSYL TRANSFERASE SQD2"/>
    <property type="match status" value="1"/>
</dbReference>
<keyword evidence="5" id="KW-1185">Reference proteome</keyword>
<dbReference type="InterPro" id="IPR001296">
    <property type="entry name" value="Glyco_trans_1"/>
</dbReference>
<dbReference type="Pfam" id="PF00534">
    <property type="entry name" value="Glycos_transf_1"/>
    <property type="match status" value="1"/>
</dbReference>
<proteinExistence type="predicted"/>
<dbReference type="PANTHER" id="PTHR45947">
    <property type="entry name" value="SULFOQUINOVOSYL TRANSFERASE SQD2"/>
    <property type="match status" value="1"/>
</dbReference>
<dbReference type="SUPFAM" id="SSF53756">
    <property type="entry name" value="UDP-Glycosyltransferase/glycogen phosphorylase"/>
    <property type="match status" value="1"/>
</dbReference>
<name>A0ABY8KRW9_9FLAO</name>
<organism evidence="4 5">
    <name type="scientific">Aequorivita marisscotiae</name>
    <dbReference type="NCBI Taxonomy" id="3040348"/>
    <lineage>
        <taxon>Bacteria</taxon>
        <taxon>Pseudomonadati</taxon>
        <taxon>Bacteroidota</taxon>
        <taxon>Flavobacteriia</taxon>
        <taxon>Flavobacteriales</taxon>
        <taxon>Flavobacteriaceae</taxon>
        <taxon>Aequorivita</taxon>
    </lineage>
</organism>
<dbReference type="InterPro" id="IPR050194">
    <property type="entry name" value="Glycosyltransferase_grp1"/>
</dbReference>
<evidence type="ECO:0000259" key="3">
    <source>
        <dbReference type="Pfam" id="PF13439"/>
    </source>
</evidence>
<evidence type="ECO:0000313" key="4">
    <source>
        <dbReference type="EMBL" id="WGF92204.1"/>
    </source>
</evidence>
<dbReference type="Pfam" id="PF13439">
    <property type="entry name" value="Glyco_transf_4"/>
    <property type="match status" value="1"/>
</dbReference>
<dbReference type="RefSeq" id="WP_279448161.1">
    <property type="nucleotide sequence ID" value="NZ_CP122379.1"/>
</dbReference>
<protein>
    <submittedName>
        <fullName evidence="4">Glycosyltransferase family 4 protein</fullName>
    </submittedName>
</protein>
<evidence type="ECO:0000313" key="5">
    <source>
        <dbReference type="Proteomes" id="UP001238523"/>
    </source>
</evidence>
<feature type="transmembrane region" description="Helical" evidence="1">
    <location>
        <begin position="79"/>
        <end position="99"/>
    </location>
</feature>
<keyword evidence="1" id="KW-0472">Membrane</keyword>
<keyword evidence="1" id="KW-0812">Transmembrane</keyword>
<dbReference type="InterPro" id="IPR028098">
    <property type="entry name" value="Glyco_trans_4-like_N"/>
</dbReference>
<sequence>MYKTKKILIVHRYYYPDTPAYAVMLKKIAEHLSTEHSVEVLSSMPSYYGASTVGVKRKESLNKINISRIQLLPEKNRNFVIRIINTLLFAINVFFKILFRPKYDLITVATTPPIIIATVIRILSSIKGSKYLYHCQDIYPEIAYYNKNLNSKIFFNVLRFIDKKNNKKASKIVVLSEDMKNTLVKERGIDHSKITIINNFIRTETTNEQYFNYNDYGIKDTDFIVVFCGNLGKLQNLNSIIKLAIKCENYHQIKFVFIGDGVESKNLINQAGNLLNKSIFFLGYLKSEIASKALEQSNIGVVSISEPTYKTAYPSKTMTYLNAGLPILAILNKSSELAKFIIDKKIGFVAAPDDLNEMKRATIEYYEKNENSNQGYIKEIAQQEFGEEVILNKWSKLINSI</sequence>
<dbReference type="Gene3D" id="3.40.50.2000">
    <property type="entry name" value="Glycogen Phosphorylase B"/>
    <property type="match status" value="2"/>
</dbReference>
<accession>A0ABY8KRW9</accession>
<dbReference type="Proteomes" id="UP001238523">
    <property type="component" value="Chromosome"/>
</dbReference>
<gene>
    <name evidence="4" type="ORF">QCQ61_13465</name>
</gene>
<reference evidence="4 5" key="1">
    <citation type="submission" date="2023-04" db="EMBL/GenBank/DDBJ databases">
        <title>Taxonomic identification of the Arctic strain Aequorivita sp. nov. and transcriptomic analysis in response to temperature stress.</title>
        <authorList>
            <person name="Liu W."/>
            <person name="Cong B."/>
            <person name="Lin J."/>
        </authorList>
    </citation>
    <scope>NUCLEOTIDE SEQUENCE [LARGE SCALE GENOMIC DNA]</scope>
    <source>
        <strain evidence="4 5">Ant34-E75</strain>
    </source>
</reference>
<dbReference type="CDD" id="cd03794">
    <property type="entry name" value="GT4_WbuB-like"/>
    <property type="match status" value="1"/>
</dbReference>
<dbReference type="EMBL" id="CP122379">
    <property type="protein sequence ID" value="WGF92204.1"/>
    <property type="molecule type" value="Genomic_DNA"/>
</dbReference>
<feature type="transmembrane region" description="Helical" evidence="1">
    <location>
        <begin position="105"/>
        <end position="123"/>
    </location>
</feature>
<keyword evidence="1" id="KW-1133">Transmembrane helix</keyword>
<evidence type="ECO:0000256" key="1">
    <source>
        <dbReference type="SAM" id="Phobius"/>
    </source>
</evidence>
<feature type="domain" description="Glycosyltransferase subfamily 4-like N-terminal" evidence="3">
    <location>
        <begin position="25"/>
        <end position="204"/>
    </location>
</feature>